<organism evidence="2 3">
    <name type="scientific">Hypholoma sublateritium (strain FD-334 SS-4)</name>
    <dbReference type="NCBI Taxonomy" id="945553"/>
    <lineage>
        <taxon>Eukaryota</taxon>
        <taxon>Fungi</taxon>
        <taxon>Dikarya</taxon>
        <taxon>Basidiomycota</taxon>
        <taxon>Agaricomycotina</taxon>
        <taxon>Agaricomycetes</taxon>
        <taxon>Agaricomycetidae</taxon>
        <taxon>Agaricales</taxon>
        <taxon>Agaricineae</taxon>
        <taxon>Strophariaceae</taxon>
        <taxon>Hypholoma</taxon>
    </lineage>
</organism>
<feature type="chain" id="PRO_5002248947" description="Secreted protein" evidence="1">
    <location>
        <begin position="19"/>
        <end position="124"/>
    </location>
</feature>
<sequence length="124" mass="14148">MCFAILLCCVAALQLIWATKISCFLDFLAGKDALLLLGMRNALTAVQLHRMHRHAQARYNSTSSHWCCIDGVQCICIHYPRTAQCLLCIIHFGSCCNYFCRWISQFPHIRLLSLRFSDSPRPAI</sequence>
<reference evidence="3" key="1">
    <citation type="submission" date="2014-04" db="EMBL/GenBank/DDBJ databases">
        <title>Evolutionary Origins and Diversification of the Mycorrhizal Mutualists.</title>
        <authorList>
            <consortium name="DOE Joint Genome Institute"/>
            <consortium name="Mycorrhizal Genomics Consortium"/>
            <person name="Kohler A."/>
            <person name="Kuo A."/>
            <person name="Nagy L.G."/>
            <person name="Floudas D."/>
            <person name="Copeland A."/>
            <person name="Barry K.W."/>
            <person name="Cichocki N."/>
            <person name="Veneault-Fourrey C."/>
            <person name="LaButti K."/>
            <person name="Lindquist E.A."/>
            <person name="Lipzen A."/>
            <person name="Lundell T."/>
            <person name="Morin E."/>
            <person name="Murat C."/>
            <person name="Riley R."/>
            <person name="Ohm R."/>
            <person name="Sun H."/>
            <person name="Tunlid A."/>
            <person name="Henrissat B."/>
            <person name="Grigoriev I.V."/>
            <person name="Hibbett D.S."/>
            <person name="Martin F."/>
        </authorList>
    </citation>
    <scope>NUCLEOTIDE SEQUENCE [LARGE SCALE GENOMIC DNA]</scope>
    <source>
        <strain evidence="3">FD-334 SS-4</strain>
    </source>
</reference>
<dbReference type="EMBL" id="KN817565">
    <property type="protein sequence ID" value="KJA20656.1"/>
    <property type="molecule type" value="Genomic_DNA"/>
</dbReference>
<evidence type="ECO:0000313" key="2">
    <source>
        <dbReference type="EMBL" id="KJA20656.1"/>
    </source>
</evidence>
<keyword evidence="1" id="KW-0732">Signal</keyword>
<evidence type="ECO:0000256" key="1">
    <source>
        <dbReference type="SAM" id="SignalP"/>
    </source>
</evidence>
<feature type="signal peptide" evidence="1">
    <location>
        <begin position="1"/>
        <end position="18"/>
    </location>
</feature>
<keyword evidence="3" id="KW-1185">Reference proteome</keyword>
<name>A0A0D2NVX7_HYPSF</name>
<evidence type="ECO:0000313" key="3">
    <source>
        <dbReference type="Proteomes" id="UP000054270"/>
    </source>
</evidence>
<dbReference type="AlphaFoldDB" id="A0A0D2NVX7"/>
<dbReference type="Proteomes" id="UP000054270">
    <property type="component" value="Unassembled WGS sequence"/>
</dbReference>
<proteinExistence type="predicted"/>
<evidence type="ECO:0008006" key="4">
    <source>
        <dbReference type="Google" id="ProtNLM"/>
    </source>
</evidence>
<protein>
    <recommendedName>
        <fullName evidence="4">Secreted protein</fullName>
    </recommendedName>
</protein>
<gene>
    <name evidence="2" type="ORF">HYPSUDRAFT_783748</name>
</gene>
<accession>A0A0D2NVX7</accession>